<keyword evidence="2" id="KW-1185">Reference proteome</keyword>
<sequence length="381" mass="41545">MQPDPSKFELLKQRALMTFRVNLERLNLLVGVAVHDLAEAEFTKLAKETTGADFDLAKPELAPIAMCDKGGVGMAKLAEACEAQSNAKDGSYRPRSPYFVGFTWALRRKNRLGKEHAYLNHTYPQPVPEEFQKEFEDTTSWSPFWGMLSMFCPSGGTVPHLPYYGVPSLEDPFSGADILAELEGERLLIAHREKLIAANSAPLGLLSLGAANIDFSRPFILETPTHIHRGGLASTTPNHPLDGNTGWVQSYHKKNKTVSFTAAAGGRNRVPGVDEFNLTWAGNVFGLMLVSFAAVMKVRAGRGQGLLALTDGVTYGDAYHAYGENHWLGARRAMTGFADMFARFGALARSGFGTHVIESPADDGSTDLWVAVDQPKTGLNE</sequence>
<protein>
    <submittedName>
        <fullName evidence="1">Uncharacterized protein</fullName>
    </submittedName>
</protein>
<dbReference type="RefSeq" id="WP_166379592.1">
    <property type="nucleotide sequence ID" value="NZ_BAAATT010000005.1"/>
</dbReference>
<name>A0A8J3LGP1_9ACTN</name>
<evidence type="ECO:0000313" key="1">
    <source>
        <dbReference type="EMBL" id="GIG15204.1"/>
    </source>
</evidence>
<gene>
    <name evidence="1" type="ORF">Cme02nite_35360</name>
</gene>
<dbReference type="EMBL" id="BONJ01000019">
    <property type="protein sequence ID" value="GIG15204.1"/>
    <property type="molecule type" value="Genomic_DNA"/>
</dbReference>
<dbReference type="AlphaFoldDB" id="A0A8J3LGP1"/>
<accession>A0A8J3LGP1</accession>
<evidence type="ECO:0000313" key="2">
    <source>
        <dbReference type="Proteomes" id="UP000660339"/>
    </source>
</evidence>
<organism evidence="1 2">
    <name type="scientific">Catellatospora methionotrophica</name>
    <dbReference type="NCBI Taxonomy" id="121620"/>
    <lineage>
        <taxon>Bacteria</taxon>
        <taxon>Bacillati</taxon>
        <taxon>Actinomycetota</taxon>
        <taxon>Actinomycetes</taxon>
        <taxon>Micromonosporales</taxon>
        <taxon>Micromonosporaceae</taxon>
        <taxon>Catellatospora</taxon>
    </lineage>
</organism>
<proteinExistence type="predicted"/>
<reference evidence="1" key="1">
    <citation type="submission" date="2021-01" db="EMBL/GenBank/DDBJ databases">
        <title>Whole genome shotgun sequence of Catellatospora methionotrophica NBRC 14553.</title>
        <authorList>
            <person name="Komaki H."/>
            <person name="Tamura T."/>
        </authorList>
    </citation>
    <scope>NUCLEOTIDE SEQUENCE</scope>
    <source>
        <strain evidence="1">NBRC 14553</strain>
    </source>
</reference>
<dbReference type="Proteomes" id="UP000660339">
    <property type="component" value="Unassembled WGS sequence"/>
</dbReference>
<comment type="caution">
    <text evidence="1">The sequence shown here is derived from an EMBL/GenBank/DDBJ whole genome shotgun (WGS) entry which is preliminary data.</text>
</comment>